<sequence>MPAPVTGSNAILIREERWAARGTLLRETVPQRRTGASGGTILPEGAAFIDISAPPAVSHRPGERRPNRSL</sequence>
<dbReference type="EMBL" id="CP023067">
    <property type="protein sequence ID" value="ASY62552.1"/>
    <property type="molecule type" value="Genomic_DNA"/>
</dbReference>
<reference evidence="1 2" key="1">
    <citation type="submission" date="2017-08" db="EMBL/GenBank/DDBJ databases">
        <title>Multipartite genome sequences of Sinorhizobium species nodulating soybeans.</title>
        <authorList>
            <person name="Tian C.F."/>
        </authorList>
    </citation>
    <scope>NUCLEOTIDE SEQUENCE [LARGE SCALE GENOMIC DNA]</scope>
    <source>
        <strain evidence="1 2">CCBAU 05684</strain>
    </source>
</reference>
<name>A0A249P9X7_9HYPH</name>
<proteinExistence type="predicted"/>
<evidence type="ECO:0000313" key="2">
    <source>
        <dbReference type="Proteomes" id="UP000217211"/>
    </source>
</evidence>
<accession>A0A249P9X7</accession>
<dbReference type="AlphaFoldDB" id="A0A249P9X7"/>
<organism evidence="1 2">
    <name type="scientific">Sinorhizobium sojae CCBAU 05684</name>
    <dbReference type="NCBI Taxonomy" id="716928"/>
    <lineage>
        <taxon>Bacteria</taxon>
        <taxon>Pseudomonadati</taxon>
        <taxon>Pseudomonadota</taxon>
        <taxon>Alphaproteobacteria</taxon>
        <taxon>Hyphomicrobiales</taxon>
        <taxon>Rhizobiaceae</taxon>
        <taxon>Sinorhizobium/Ensifer group</taxon>
        <taxon>Sinorhizobium</taxon>
    </lineage>
</organism>
<protein>
    <submittedName>
        <fullName evidence="1">Uncharacterized protein</fullName>
    </submittedName>
</protein>
<gene>
    <name evidence="1" type="ORF">SJ05684_c10950</name>
</gene>
<evidence type="ECO:0000313" key="1">
    <source>
        <dbReference type="EMBL" id="ASY62552.1"/>
    </source>
</evidence>
<dbReference type="Proteomes" id="UP000217211">
    <property type="component" value="Chromosome"/>
</dbReference>
<dbReference type="KEGG" id="esj:SJ05684_c10950"/>
<keyword evidence="2" id="KW-1185">Reference proteome</keyword>